<dbReference type="SUPFAM" id="SSF68906">
    <property type="entry name" value="SAP domain"/>
    <property type="match status" value="1"/>
</dbReference>
<dbReference type="HOGENOM" id="CLU_933289_0_0_7"/>
<dbReference type="InterPro" id="IPR003034">
    <property type="entry name" value="SAP_dom"/>
</dbReference>
<proteinExistence type="predicted"/>
<evidence type="ECO:0000259" key="1">
    <source>
        <dbReference type="Pfam" id="PF02037"/>
    </source>
</evidence>
<protein>
    <recommendedName>
        <fullName evidence="1">SAP domain-containing protein</fullName>
    </recommendedName>
</protein>
<evidence type="ECO:0000313" key="3">
    <source>
        <dbReference type="Proteomes" id="UP000008633"/>
    </source>
</evidence>
<dbReference type="Proteomes" id="UP000008633">
    <property type="component" value="Chromosome"/>
</dbReference>
<dbReference type="Pfam" id="PF02037">
    <property type="entry name" value="SAP"/>
    <property type="match status" value="1"/>
</dbReference>
<dbReference type="AlphaFoldDB" id="E6X2B4"/>
<organism evidence="2 3">
    <name type="scientific">Nitratifractor salsuginis (strain DSM 16511 / JCM 12458 / E9I37-1)</name>
    <dbReference type="NCBI Taxonomy" id="749222"/>
    <lineage>
        <taxon>Bacteria</taxon>
        <taxon>Pseudomonadati</taxon>
        <taxon>Campylobacterota</taxon>
        <taxon>Epsilonproteobacteria</taxon>
        <taxon>Campylobacterales</taxon>
        <taxon>Sulfurovaceae</taxon>
        <taxon>Nitratifractor</taxon>
    </lineage>
</organism>
<name>E6X2B4_NITSE</name>
<keyword evidence="3" id="KW-1185">Reference proteome</keyword>
<evidence type="ECO:0000313" key="2">
    <source>
        <dbReference type="EMBL" id="ADV46049.1"/>
    </source>
</evidence>
<accession>E6X2B4</accession>
<gene>
    <name evidence="2" type="ordered locus">Nitsa_0784</name>
</gene>
<sequence length="298" mass="34514">MFKFIKKLFKTSDKKHTPKKFFNSTPTVTTSEKRLNGSTNISPHQRSPEINIVSEKPFYDIRTFKRDLREFFSAFTIPPIKKIVPDQDIINDMKKDIKEGFLTLNSFEEALSYYYRQMPMFEIEIQPFKQFAKTDTFAKLTKYPDLASNQKSLIFIVNTVDKYESQSDCSLLTLPKKTAELLLKYGAIKKIDMTKETISSYINDNYRLIDLKEIARKHSLKISGSKDELIDRIINANVGNFPRTIYRPNLSQCKIIAADLCREYINAARIAVKPAKSEELIQEVLDACQDESPCWSLE</sequence>
<reference evidence="2 3" key="1">
    <citation type="journal article" date="2011" name="Stand. Genomic Sci.">
        <title>Complete genome sequence of Nitratifractor salsuginis type strain (E9I37-1).</title>
        <authorList>
            <person name="Anderson I."/>
            <person name="Sikorski J."/>
            <person name="Zeytun A."/>
            <person name="Nolan M."/>
            <person name="Lapidus A."/>
            <person name="Lucas S."/>
            <person name="Hammon N."/>
            <person name="Deshpande S."/>
            <person name="Cheng J.F."/>
            <person name="Tapia R."/>
            <person name="Han C."/>
            <person name="Goodwin L."/>
            <person name="Pitluck S."/>
            <person name="Liolios K."/>
            <person name="Pagani I."/>
            <person name="Ivanova N."/>
            <person name="Huntemann M."/>
            <person name="Mavromatis K."/>
            <person name="Ovchinikova G."/>
            <person name="Pati A."/>
            <person name="Chen A."/>
            <person name="Palaniappan K."/>
            <person name="Land M."/>
            <person name="Hauser L."/>
            <person name="Brambilla E.M."/>
            <person name="Ngatchou-Djao O.D."/>
            <person name="Rohde M."/>
            <person name="Tindall B.J."/>
            <person name="Goker M."/>
            <person name="Detter J.C."/>
            <person name="Woyke T."/>
            <person name="Bristow J."/>
            <person name="Eisen J.A."/>
            <person name="Markowitz V."/>
            <person name="Hugenholtz P."/>
            <person name="Klenk H.P."/>
            <person name="Kyrpides N.C."/>
        </authorList>
    </citation>
    <scope>NUCLEOTIDE SEQUENCE [LARGE SCALE GENOMIC DNA]</scope>
    <source>
        <strain evidence="3">DSM 16511 / JCM 12458 / E9I37-1</strain>
    </source>
</reference>
<dbReference type="RefSeq" id="WP_013553743.1">
    <property type="nucleotide sequence ID" value="NC_014935.1"/>
</dbReference>
<dbReference type="EMBL" id="CP002452">
    <property type="protein sequence ID" value="ADV46049.1"/>
    <property type="molecule type" value="Genomic_DNA"/>
</dbReference>
<dbReference type="Gene3D" id="1.10.720.30">
    <property type="entry name" value="SAP domain"/>
    <property type="match status" value="1"/>
</dbReference>
<reference evidence="3" key="2">
    <citation type="submission" date="2011-01" db="EMBL/GenBank/DDBJ databases">
        <title>The complete genome of Nitratifractor salsuginis DSM 16511.</title>
        <authorList>
            <consortium name="US DOE Joint Genome Institute (JGI-PGF)"/>
            <person name="Lucas S."/>
            <person name="Copeland A."/>
            <person name="Lapidus A."/>
            <person name="Bruce D."/>
            <person name="Goodwin L."/>
            <person name="Pitluck S."/>
            <person name="Kyrpides N."/>
            <person name="Mavromatis K."/>
            <person name="Ivanova N."/>
            <person name="Mikhailova N."/>
            <person name="Zeytun A."/>
            <person name="Detter J.C."/>
            <person name="Tapia R."/>
            <person name="Han C."/>
            <person name="Land M."/>
            <person name="Hauser L."/>
            <person name="Markowitz V."/>
            <person name="Cheng J.-F."/>
            <person name="Hugenholtz P."/>
            <person name="Woyke T."/>
            <person name="Wu D."/>
            <person name="Tindall B."/>
            <person name="Schuetze A."/>
            <person name="Brambilla E."/>
            <person name="Klenk H.-P."/>
            <person name="Eisen J.A."/>
        </authorList>
    </citation>
    <scope>NUCLEOTIDE SEQUENCE [LARGE SCALE GENOMIC DNA]</scope>
    <source>
        <strain evidence="3">DSM 16511 / JCM 12458 / E9I37-1</strain>
    </source>
</reference>
<dbReference type="KEGG" id="nsa:Nitsa_0784"/>
<feature type="domain" description="SAP" evidence="1">
    <location>
        <begin position="207"/>
        <end position="236"/>
    </location>
</feature>
<dbReference type="InterPro" id="IPR036361">
    <property type="entry name" value="SAP_dom_sf"/>
</dbReference>